<dbReference type="Ensembl" id="ENSLBET00000033925.1">
    <property type="protein sequence ID" value="ENSLBEP00000032476.1"/>
    <property type="gene ID" value="ENSLBEG00000024478.1"/>
</dbReference>
<reference evidence="2" key="2">
    <citation type="submission" date="2025-09" db="UniProtKB">
        <authorList>
            <consortium name="Ensembl"/>
        </authorList>
    </citation>
    <scope>IDENTIFICATION</scope>
</reference>
<dbReference type="InterPro" id="IPR051186">
    <property type="entry name" value="RRM_HNRPC/RALY_subfam"/>
</dbReference>
<evidence type="ECO:0000313" key="3">
    <source>
        <dbReference type="Proteomes" id="UP000261660"/>
    </source>
</evidence>
<dbReference type="InParanoid" id="A0A3Q3GGW4"/>
<dbReference type="GO" id="GO:0003723">
    <property type="term" value="F:RNA binding"/>
    <property type="evidence" value="ECO:0007669"/>
    <property type="project" value="UniProtKB-KW"/>
</dbReference>
<organism evidence="2 3">
    <name type="scientific">Labrus bergylta</name>
    <name type="common">ballan wrasse</name>
    <dbReference type="NCBI Taxonomy" id="56723"/>
    <lineage>
        <taxon>Eukaryota</taxon>
        <taxon>Metazoa</taxon>
        <taxon>Chordata</taxon>
        <taxon>Craniata</taxon>
        <taxon>Vertebrata</taxon>
        <taxon>Euteleostomi</taxon>
        <taxon>Actinopterygii</taxon>
        <taxon>Neopterygii</taxon>
        <taxon>Teleostei</taxon>
        <taxon>Neoteleostei</taxon>
        <taxon>Acanthomorphata</taxon>
        <taxon>Eupercaria</taxon>
        <taxon>Labriformes</taxon>
        <taxon>Labridae</taxon>
        <taxon>Labrus</taxon>
    </lineage>
</organism>
<dbReference type="PANTHER" id="PTHR13968">
    <property type="entry name" value="HETEROGENEOUS NUCLEAR RIBONUCLEOPROTEIN"/>
    <property type="match status" value="1"/>
</dbReference>
<proteinExistence type="predicted"/>
<sequence length="128" mass="14813">MILFFSPPSDINLANEPKPHRSKTAKRAAGDMYRFLTYVYLYVRMYSYQARVPPLPPPPLSRAVVPSKRPRVSLISRLVSRSHSFTLLSDDLQAIKRELTQIKHKVDYLLESLERMEKDHGKKSGEDQ</sequence>
<keyword evidence="3" id="KW-1185">Reference proteome</keyword>
<evidence type="ECO:0000256" key="1">
    <source>
        <dbReference type="ARBA" id="ARBA00022884"/>
    </source>
</evidence>
<dbReference type="GeneTree" id="ENSGT00940000156907"/>
<dbReference type="Proteomes" id="UP000261660">
    <property type="component" value="Unplaced"/>
</dbReference>
<evidence type="ECO:0008006" key="4">
    <source>
        <dbReference type="Google" id="ProtNLM"/>
    </source>
</evidence>
<dbReference type="STRING" id="56723.ENSLBEP00000032476"/>
<dbReference type="GO" id="GO:0005634">
    <property type="term" value="C:nucleus"/>
    <property type="evidence" value="ECO:0007669"/>
    <property type="project" value="TreeGrafter"/>
</dbReference>
<dbReference type="PANTHER" id="PTHR13968:SF3">
    <property type="entry name" value="HETEROGENEOUS NUCLEAR RIBONUCLEOPROTEINS C1_C2"/>
    <property type="match status" value="1"/>
</dbReference>
<name>A0A3Q3GGW4_9LABR</name>
<dbReference type="AlphaFoldDB" id="A0A3Q3GGW4"/>
<reference evidence="2" key="1">
    <citation type="submission" date="2025-08" db="UniProtKB">
        <authorList>
            <consortium name="Ensembl"/>
        </authorList>
    </citation>
    <scope>IDENTIFICATION</scope>
</reference>
<keyword evidence="1" id="KW-0694">RNA-binding</keyword>
<evidence type="ECO:0000313" key="2">
    <source>
        <dbReference type="Ensembl" id="ENSLBEP00000032476.1"/>
    </source>
</evidence>
<protein>
    <recommendedName>
        <fullName evidence="4">RALY RNA binding protein like</fullName>
    </recommendedName>
</protein>
<accession>A0A3Q3GGW4</accession>